<dbReference type="InterPro" id="IPR006490">
    <property type="entry name" value="Maj_tail_phi13"/>
</dbReference>
<comment type="caution">
    <text evidence="2">The sequence shown here is derived from an EMBL/GenBank/DDBJ whole genome shotgun (WGS) entry which is preliminary data.</text>
</comment>
<protein>
    <submittedName>
        <fullName evidence="2">Phage tail protein</fullName>
    </submittedName>
</protein>
<dbReference type="RefSeq" id="WP_320325657.1">
    <property type="nucleotide sequence ID" value="NZ_JALBUS010000007.1"/>
</dbReference>
<dbReference type="EMBL" id="JALBUS010000007">
    <property type="protein sequence ID" value="MDX8417363.1"/>
    <property type="molecule type" value="Genomic_DNA"/>
</dbReference>
<dbReference type="NCBIfam" id="TIGR01603">
    <property type="entry name" value="maj_tail_phi13"/>
    <property type="match status" value="1"/>
</dbReference>
<dbReference type="Pfam" id="PF06488">
    <property type="entry name" value="L_lac_phage_MSP"/>
    <property type="match status" value="1"/>
</dbReference>
<keyword evidence="3" id="KW-1185">Reference proteome</keyword>
<gene>
    <name evidence="2" type="ORF">MOZ64_05845</name>
</gene>
<evidence type="ECO:0000313" key="3">
    <source>
        <dbReference type="Proteomes" id="UP001285244"/>
    </source>
</evidence>
<reference evidence="2 3" key="1">
    <citation type="submission" date="2022-03" db="EMBL/GenBank/DDBJ databases">
        <title>Novel taxa within the pig intestine.</title>
        <authorList>
            <person name="Wylensek D."/>
            <person name="Bishof K."/>
            <person name="Afrizal A."/>
            <person name="Clavel T."/>
        </authorList>
    </citation>
    <scope>NUCLEOTIDE SEQUENCE [LARGE SCALE GENOMIC DNA]</scope>
    <source>
        <strain evidence="2 3">Cla-KB-P134</strain>
    </source>
</reference>
<proteinExistence type="predicted"/>
<organism evidence="2 3">
    <name type="scientific">Absicoccus intestinalis</name>
    <dbReference type="NCBI Taxonomy" id="2926319"/>
    <lineage>
        <taxon>Bacteria</taxon>
        <taxon>Bacillati</taxon>
        <taxon>Bacillota</taxon>
        <taxon>Erysipelotrichia</taxon>
        <taxon>Erysipelotrichales</taxon>
        <taxon>Erysipelotrichaceae</taxon>
        <taxon>Absicoccus</taxon>
    </lineage>
</organism>
<dbReference type="InterPro" id="IPR046764">
    <property type="entry name" value="L_lac_phage_MSP_N"/>
</dbReference>
<name>A0ABU4WLE4_9FIRM</name>
<dbReference type="Proteomes" id="UP001285244">
    <property type="component" value="Unassembled WGS sequence"/>
</dbReference>
<feature type="domain" description="Phage tail tube protein N-terminal" evidence="1">
    <location>
        <begin position="5"/>
        <end position="106"/>
    </location>
</feature>
<accession>A0ABU4WLE4</accession>
<sequence>MADNKVQYGLKNIYYSKITKTESGLEYAKPVAWPGAKSLKIDPSGDTNTFYADDMAYFTTSSANGYSGTLEVAEIPESVLIDVFGYEKSENGMTVEVSNAQTADIALLFECQGDVKARRHIFFQVTLGRPGFEANTKEDKTDPDTKSLDITVTPIKVDDREITKAAASKGDPAYDTFFTTAPTAPTFKAAAGAGA</sequence>
<evidence type="ECO:0000313" key="2">
    <source>
        <dbReference type="EMBL" id="MDX8417363.1"/>
    </source>
</evidence>
<evidence type="ECO:0000259" key="1">
    <source>
        <dbReference type="Pfam" id="PF06488"/>
    </source>
</evidence>